<reference evidence="1" key="1">
    <citation type="submission" date="2018-10" db="EMBL/GenBank/DDBJ databases">
        <title>Population genomic analysis revealed the cold adaptation of white poplar.</title>
        <authorList>
            <person name="Liu Y.-J."/>
        </authorList>
    </citation>
    <scope>NUCLEOTIDE SEQUENCE [LARGE SCALE GENOMIC DNA]</scope>
    <source>
        <strain evidence="1">PAL-ZL1</strain>
    </source>
</reference>
<geneLocation type="mitochondrion" evidence="1"/>
<keyword evidence="1" id="KW-0496">Mitochondrion</keyword>
<dbReference type="EMBL" id="RCHU01000534">
    <property type="protein sequence ID" value="TKS02638.1"/>
    <property type="molecule type" value="Genomic_DNA"/>
</dbReference>
<evidence type="ECO:0000313" key="1">
    <source>
        <dbReference type="EMBL" id="TKS02638.1"/>
    </source>
</evidence>
<accession>A0A4U5PYD7</accession>
<sequence length="144" mass="15855">MGYFTKEVAPAVNYTNHRHSELRLGMEWIGPKWLPLLLPMCVGGSSPLHSVSKQAVVQSLLRSGSFRSRVKAIPFDSYPAVNEVRDGLRGRDLGFGIITPRNSGEWRKVKLTVGGKWASPTSTIVYGTKGSAIKRQNRFGSLAL</sequence>
<proteinExistence type="predicted"/>
<organism evidence="1">
    <name type="scientific">Populus alba</name>
    <name type="common">White poplar</name>
    <dbReference type="NCBI Taxonomy" id="43335"/>
    <lineage>
        <taxon>Eukaryota</taxon>
        <taxon>Viridiplantae</taxon>
        <taxon>Streptophyta</taxon>
        <taxon>Embryophyta</taxon>
        <taxon>Tracheophyta</taxon>
        <taxon>Spermatophyta</taxon>
        <taxon>Magnoliopsida</taxon>
        <taxon>eudicotyledons</taxon>
        <taxon>Gunneridae</taxon>
        <taxon>Pentapetalae</taxon>
        <taxon>rosids</taxon>
        <taxon>fabids</taxon>
        <taxon>Malpighiales</taxon>
        <taxon>Salicaceae</taxon>
        <taxon>Saliceae</taxon>
        <taxon>Populus</taxon>
    </lineage>
</organism>
<comment type="caution">
    <text evidence="1">The sequence shown here is derived from an EMBL/GenBank/DDBJ whole genome shotgun (WGS) entry which is preliminary data.</text>
</comment>
<dbReference type="AlphaFoldDB" id="A0A4U5PYD7"/>
<name>A0A4U5PYD7_POPAL</name>
<protein>
    <submittedName>
        <fullName evidence="1">Uncharacterized protein</fullName>
    </submittedName>
</protein>
<gene>
    <name evidence="1" type="ORF">D5086_0000160390</name>
</gene>